<keyword evidence="5" id="KW-1133">Transmembrane helix</keyword>
<dbReference type="Pfam" id="PF13174">
    <property type="entry name" value="TPR_6"/>
    <property type="match status" value="1"/>
</dbReference>
<keyword evidence="7" id="KW-1185">Reference proteome</keyword>
<proteinExistence type="predicted"/>
<evidence type="ECO:0000256" key="4">
    <source>
        <dbReference type="SAM" id="Coils"/>
    </source>
</evidence>
<dbReference type="PANTHER" id="PTHR44943">
    <property type="entry name" value="CELLULOSE SYNTHASE OPERON PROTEIN C"/>
    <property type="match status" value="1"/>
</dbReference>
<dbReference type="SUPFAM" id="SSF48452">
    <property type="entry name" value="TPR-like"/>
    <property type="match status" value="2"/>
</dbReference>
<accession>A0ABS2G911</accession>
<keyword evidence="2 3" id="KW-0802">TPR repeat</keyword>
<dbReference type="PANTHER" id="PTHR44943:SF8">
    <property type="entry name" value="TPR REPEAT-CONTAINING PROTEIN MJ0263"/>
    <property type="match status" value="1"/>
</dbReference>
<dbReference type="RefSeq" id="WP_205132637.1">
    <property type="nucleotide sequence ID" value="NZ_JACSNT010000002.1"/>
</dbReference>
<dbReference type="Proteomes" id="UP000729290">
    <property type="component" value="Unassembled WGS sequence"/>
</dbReference>
<keyword evidence="1" id="KW-0677">Repeat</keyword>
<evidence type="ECO:0000313" key="7">
    <source>
        <dbReference type="Proteomes" id="UP000729290"/>
    </source>
</evidence>
<evidence type="ECO:0000256" key="5">
    <source>
        <dbReference type="SAM" id="Phobius"/>
    </source>
</evidence>
<dbReference type="SMART" id="SM00028">
    <property type="entry name" value="TPR"/>
    <property type="match status" value="6"/>
</dbReference>
<organism evidence="6 7">
    <name type="scientific">Anaerotignum lactatifermentans</name>
    <dbReference type="NCBI Taxonomy" id="160404"/>
    <lineage>
        <taxon>Bacteria</taxon>
        <taxon>Bacillati</taxon>
        <taxon>Bacillota</taxon>
        <taxon>Clostridia</taxon>
        <taxon>Lachnospirales</taxon>
        <taxon>Anaerotignaceae</taxon>
        <taxon>Anaerotignum</taxon>
    </lineage>
</organism>
<comment type="caution">
    <text evidence="6">The sequence shown here is derived from an EMBL/GenBank/DDBJ whole genome shotgun (WGS) entry which is preliminary data.</text>
</comment>
<dbReference type="PROSITE" id="PS50005">
    <property type="entry name" value="TPR"/>
    <property type="match status" value="1"/>
</dbReference>
<gene>
    <name evidence="6" type="ORF">H9X83_05790</name>
</gene>
<keyword evidence="5" id="KW-0812">Transmembrane</keyword>
<dbReference type="InterPro" id="IPR051685">
    <property type="entry name" value="Ycf3/AcsC/BcsC/TPR_MFPF"/>
</dbReference>
<evidence type="ECO:0000256" key="2">
    <source>
        <dbReference type="ARBA" id="ARBA00022803"/>
    </source>
</evidence>
<sequence length="470" mass="52977">MKCPNCGFNIPTGFHCSNCGVDAYVFAKSRQASIRLYNQALEKANASDLSGAIEELEQSLIFDKNNTSARNLLGLIYCETGRIADALKHWIISASYKKEHNPAQNYIDALQKNAREMEKYNDAVRLYNQALQYLKQGSDDLAIIQLKKSMDFNPNFIDAYNLMILCCLMEKNYKRARQFIELVLKKDVNNPTALHYNAMLSEQGIAPGKQTKQGKLNTKQNNGQKVSVLKTDSNPPLPRYKRAEKKGSKVLERRDLIAFGAGILVTAIVLLVLVVPAINDAKDKKIETLQAQVESFTGETNMTPEEVLEMRTRLETLENENKQLRSEETKQANLELLETAVSQMTDGDYESCVTTLDSIETVGFSEEDLAKYNSVKSTAYPKAADSYYTKGKSAFLSNLYDEAKIDLENAMKYTNGENFVDDILYYLGMIALENQDTETAKSYFQQVINDYPDSNQLENTRLAMEQIPDA</sequence>
<evidence type="ECO:0000313" key="6">
    <source>
        <dbReference type="EMBL" id="MBM6877670.1"/>
    </source>
</evidence>
<feature type="repeat" description="TPR" evidence="3">
    <location>
        <begin position="421"/>
        <end position="454"/>
    </location>
</feature>
<dbReference type="Gene3D" id="1.25.40.10">
    <property type="entry name" value="Tetratricopeptide repeat domain"/>
    <property type="match status" value="2"/>
</dbReference>
<feature type="transmembrane region" description="Helical" evidence="5">
    <location>
        <begin position="256"/>
        <end position="278"/>
    </location>
</feature>
<reference evidence="6 7" key="1">
    <citation type="journal article" date="2021" name="Sci. Rep.">
        <title>The distribution of antibiotic resistance genes in chicken gut microbiota commensals.</title>
        <authorList>
            <person name="Juricova H."/>
            <person name="Matiasovicova J."/>
            <person name="Kubasova T."/>
            <person name="Cejkova D."/>
            <person name="Rychlik I."/>
        </authorList>
    </citation>
    <scope>NUCLEOTIDE SEQUENCE [LARGE SCALE GENOMIC DNA]</scope>
    <source>
        <strain evidence="6 7">An431b</strain>
    </source>
</reference>
<keyword evidence="4" id="KW-0175">Coiled coil</keyword>
<name>A0ABS2G911_9FIRM</name>
<protein>
    <submittedName>
        <fullName evidence="6">Tetratricopeptide repeat protein</fullName>
    </submittedName>
</protein>
<evidence type="ECO:0000256" key="3">
    <source>
        <dbReference type="PROSITE-ProRule" id="PRU00339"/>
    </source>
</evidence>
<keyword evidence="5" id="KW-0472">Membrane</keyword>
<dbReference type="EMBL" id="JACSNV010000006">
    <property type="protein sequence ID" value="MBM6877670.1"/>
    <property type="molecule type" value="Genomic_DNA"/>
</dbReference>
<dbReference type="InterPro" id="IPR019734">
    <property type="entry name" value="TPR_rpt"/>
</dbReference>
<feature type="coiled-coil region" evidence="4">
    <location>
        <begin position="307"/>
        <end position="337"/>
    </location>
</feature>
<dbReference type="InterPro" id="IPR011990">
    <property type="entry name" value="TPR-like_helical_dom_sf"/>
</dbReference>
<evidence type="ECO:0000256" key="1">
    <source>
        <dbReference type="ARBA" id="ARBA00022737"/>
    </source>
</evidence>